<evidence type="ECO:0000313" key="3">
    <source>
        <dbReference type="EMBL" id="GMA18847.1"/>
    </source>
</evidence>
<gene>
    <name evidence="3" type="ORF">GCM10025862_08680</name>
</gene>
<keyword evidence="1" id="KW-0812">Transmembrane</keyword>
<name>A0ABQ6HL08_9MICO</name>
<keyword evidence="1" id="KW-0472">Membrane</keyword>
<organism evidence="3 4">
    <name type="scientific">Arsenicicoccus piscis</name>
    <dbReference type="NCBI Taxonomy" id="673954"/>
    <lineage>
        <taxon>Bacteria</taxon>
        <taxon>Bacillati</taxon>
        <taxon>Actinomycetota</taxon>
        <taxon>Actinomycetes</taxon>
        <taxon>Micrococcales</taxon>
        <taxon>Intrasporangiaceae</taxon>
        <taxon>Arsenicicoccus</taxon>
    </lineage>
</organism>
<dbReference type="EMBL" id="BSUJ01000001">
    <property type="protein sequence ID" value="GMA18847.1"/>
    <property type="molecule type" value="Genomic_DNA"/>
</dbReference>
<keyword evidence="1" id="KW-1133">Transmembrane helix</keyword>
<feature type="transmembrane region" description="Helical" evidence="1">
    <location>
        <begin position="50"/>
        <end position="69"/>
    </location>
</feature>
<comment type="caution">
    <text evidence="3">The sequence shown here is derived from an EMBL/GenBank/DDBJ whole genome shotgun (WGS) entry which is preliminary data.</text>
</comment>
<proteinExistence type="predicted"/>
<dbReference type="Proteomes" id="UP001157109">
    <property type="component" value="Unassembled WGS sequence"/>
</dbReference>
<dbReference type="RefSeq" id="WP_284283837.1">
    <property type="nucleotide sequence ID" value="NZ_BSUJ01000001.1"/>
</dbReference>
<keyword evidence="4" id="KW-1185">Reference proteome</keyword>
<protein>
    <recommendedName>
        <fullName evidence="5">Secreted protein</fullName>
    </recommendedName>
</protein>
<feature type="signal peptide" evidence="2">
    <location>
        <begin position="1"/>
        <end position="21"/>
    </location>
</feature>
<evidence type="ECO:0000256" key="2">
    <source>
        <dbReference type="SAM" id="SignalP"/>
    </source>
</evidence>
<evidence type="ECO:0000256" key="1">
    <source>
        <dbReference type="SAM" id="Phobius"/>
    </source>
</evidence>
<feature type="chain" id="PRO_5045788158" description="Secreted protein" evidence="2">
    <location>
        <begin position="22"/>
        <end position="101"/>
    </location>
</feature>
<accession>A0ABQ6HL08</accession>
<sequence length="101" mass="9540">MNASAPAGVCALAAAGMPAIAAELAAADAAGSGAFVVPVLVPVAPPGVVVEVAVVAVPVVGALLGALVVGEPPPPLVQADSATVRAAAETSIGDDLRIRRG</sequence>
<reference evidence="4" key="1">
    <citation type="journal article" date="2019" name="Int. J. Syst. Evol. Microbiol.">
        <title>The Global Catalogue of Microorganisms (GCM) 10K type strain sequencing project: providing services to taxonomists for standard genome sequencing and annotation.</title>
        <authorList>
            <consortium name="The Broad Institute Genomics Platform"/>
            <consortium name="The Broad Institute Genome Sequencing Center for Infectious Disease"/>
            <person name="Wu L."/>
            <person name="Ma J."/>
        </authorList>
    </citation>
    <scope>NUCLEOTIDE SEQUENCE [LARGE SCALE GENOMIC DNA]</scope>
    <source>
        <strain evidence="4">NBRC 105830</strain>
    </source>
</reference>
<evidence type="ECO:0008006" key="5">
    <source>
        <dbReference type="Google" id="ProtNLM"/>
    </source>
</evidence>
<keyword evidence="2" id="KW-0732">Signal</keyword>
<evidence type="ECO:0000313" key="4">
    <source>
        <dbReference type="Proteomes" id="UP001157109"/>
    </source>
</evidence>